<keyword evidence="8" id="KW-0443">Lipid metabolism</keyword>
<keyword evidence="16" id="KW-1185">Reference proteome</keyword>
<dbReference type="RefSeq" id="WP_210598607.1">
    <property type="nucleotide sequence ID" value="NZ_JAGKSQ010000007.1"/>
</dbReference>
<organism evidence="15 16">
    <name type="scientific">Halalkalibacter suaedae</name>
    <dbReference type="NCBI Taxonomy" id="2822140"/>
    <lineage>
        <taxon>Bacteria</taxon>
        <taxon>Bacillati</taxon>
        <taxon>Bacillota</taxon>
        <taxon>Bacilli</taxon>
        <taxon>Bacillales</taxon>
        <taxon>Bacillaceae</taxon>
        <taxon>Halalkalibacter</taxon>
    </lineage>
</organism>
<dbReference type="EC" id="2.7.8.-" evidence="12"/>
<feature type="transmembrane region" description="Helical" evidence="13">
    <location>
        <begin position="6"/>
        <end position="26"/>
    </location>
</feature>
<evidence type="ECO:0000259" key="14">
    <source>
        <dbReference type="PROSITE" id="PS50035"/>
    </source>
</evidence>
<dbReference type="InterPro" id="IPR025202">
    <property type="entry name" value="PLD-like_dom"/>
</dbReference>
<evidence type="ECO:0000256" key="10">
    <source>
        <dbReference type="ARBA" id="ARBA00023209"/>
    </source>
</evidence>
<reference evidence="15" key="1">
    <citation type="submission" date="2021-03" db="EMBL/GenBank/DDBJ databases">
        <title>Bacillus suaedae sp. nov., isolated from Suaeda aralocaspica.</title>
        <authorList>
            <person name="Lei R.F.R."/>
        </authorList>
    </citation>
    <scope>NUCLEOTIDE SEQUENCE</scope>
    <source>
        <strain evidence="15">YZJH907-2</strain>
    </source>
</reference>
<keyword evidence="5 13" id="KW-0812">Transmembrane</keyword>
<dbReference type="GO" id="GO:0008808">
    <property type="term" value="F:cardiolipin synthase activity"/>
    <property type="evidence" value="ECO:0007669"/>
    <property type="project" value="UniProtKB-UniRule"/>
</dbReference>
<dbReference type="InterPro" id="IPR022924">
    <property type="entry name" value="Cardiolipin_synthase"/>
</dbReference>
<accession>A0A940WUM9</accession>
<evidence type="ECO:0000256" key="9">
    <source>
        <dbReference type="ARBA" id="ARBA00023136"/>
    </source>
</evidence>
<dbReference type="CDD" id="cd09112">
    <property type="entry name" value="PLDc_CLS_2"/>
    <property type="match status" value="1"/>
</dbReference>
<protein>
    <recommendedName>
        <fullName evidence="12">Cardiolipin synthase</fullName>
        <ecNumber evidence="12">2.7.8.-</ecNumber>
    </recommendedName>
</protein>
<dbReference type="NCBIfam" id="TIGR04265">
    <property type="entry name" value="bac_cardiolipin"/>
    <property type="match status" value="1"/>
</dbReference>
<dbReference type="InterPro" id="IPR001736">
    <property type="entry name" value="PLipase_D/transphosphatidylase"/>
</dbReference>
<evidence type="ECO:0000256" key="13">
    <source>
        <dbReference type="SAM" id="Phobius"/>
    </source>
</evidence>
<dbReference type="GO" id="GO:0005886">
    <property type="term" value="C:plasma membrane"/>
    <property type="evidence" value="ECO:0007669"/>
    <property type="project" value="UniProtKB-SubCell"/>
</dbReference>
<evidence type="ECO:0000256" key="6">
    <source>
        <dbReference type="ARBA" id="ARBA00022737"/>
    </source>
</evidence>
<evidence type="ECO:0000256" key="1">
    <source>
        <dbReference type="ARBA" id="ARBA00004236"/>
    </source>
</evidence>
<feature type="domain" description="PLD phosphodiesterase" evidence="14">
    <location>
        <begin position="311"/>
        <end position="338"/>
    </location>
</feature>
<keyword evidence="10" id="KW-0594">Phospholipid biosynthesis</keyword>
<keyword evidence="11" id="KW-1208">Phospholipid metabolism</keyword>
<sequence length="398" mass="46089">MNGWMIAGIIFIAIVIWLRLDFVLGMRKQRSEASRHVQETRYSDITLLPTGDEFFKQLFQDIQVATDHIHMLFYIFRYDHIGKKMISALESKAKEGVTVRLLVDRAGCRIPKKIIRKMRKDGIHFAYSHPASLPYLFFTTNRRNHRKLTVIDGNTGFIGGYNVGDEYLGRDPKFGFWRDFHLRLFGDGVQDLQEQFMQDWQTAKQRYVEQPSHYPFLTKGDSPIRILPTDGVYLEETFVDLIAQAKHTIMLGTPYYIPGDPVHQELIAAAKRGVDVKLILPKKGDHPLVKEAAYPYFNDLLTAGITIHQYYRGFFHAKCLVIDNQMCDVGTANFDKRSFHINHEINCLIYDSDFVQLVIRELDHDLAISERLTFENYKKRPFVHKGKEKIASLVSGLL</sequence>
<evidence type="ECO:0000256" key="4">
    <source>
        <dbReference type="ARBA" id="ARBA00022679"/>
    </source>
</evidence>
<dbReference type="CDD" id="cd09110">
    <property type="entry name" value="PLDc_CLS_1"/>
    <property type="match status" value="1"/>
</dbReference>
<gene>
    <name evidence="15" type="primary">cls</name>
    <name evidence="15" type="ORF">J7W16_16685</name>
</gene>
<dbReference type="PANTHER" id="PTHR21248">
    <property type="entry name" value="CARDIOLIPIN SYNTHASE"/>
    <property type="match status" value="1"/>
</dbReference>
<keyword evidence="7 13" id="KW-1133">Transmembrane helix</keyword>
<dbReference type="Gene3D" id="3.30.870.10">
    <property type="entry name" value="Endonuclease Chain A"/>
    <property type="match status" value="2"/>
</dbReference>
<dbReference type="GO" id="GO:0032049">
    <property type="term" value="P:cardiolipin biosynthetic process"/>
    <property type="evidence" value="ECO:0007669"/>
    <property type="project" value="UniProtKB-UniRule"/>
</dbReference>
<comment type="subcellular location">
    <subcellularLocation>
        <location evidence="1">Cell membrane</location>
    </subcellularLocation>
</comment>
<evidence type="ECO:0000256" key="3">
    <source>
        <dbReference type="ARBA" id="ARBA00022516"/>
    </source>
</evidence>
<keyword evidence="4" id="KW-0808">Transferase</keyword>
<dbReference type="EMBL" id="JAGKSQ010000007">
    <property type="protein sequence ID" value="MBP3952760.1"/>
    <property type="molecule type" value="Genomic_DNA"/>
</dbReference>
<comment type="caution">
    <text evidence="15">The sequence shown here is derived from an EMBL/GenBank/DDBJ whole genome shotgun (WGS) entry which is preliminary data.</text>
</comment>
<proteinExistence type="predicted"/>
<dbReference type="FunFam" id="3.30.870.10:FF:000014">
    <property type="entry name" value="Cardiolipin synthase"/>
    <property type="match status" value="1"/>
</dbReference>
<keyword evidence="3" id="KW-0444">Lipid biosynthesis</keyword>
<name>A0A940WUM9_9BACI</name>
<evidence type="ECO:0000256" key="12">
    <source>
        <dbReference type="NCBIfam" id="TIGR04265"/>
    </source>
</evidence>
<feature type="domain" description="PLD phosphodiesterase" evidence="14">
    <location>
        <begin position="140"/>
        <end position="167"/>
    </location>
</feature>
<dbReference type="SUPFAM" id="SSF56024">
    <property type="entry name" value="Phospholipase D/nuclease"/>
    <property type="match status" value="2"/>
</dbReference>
<dbReference type="AlphaFoldDB" id="A0A940WUM9"/>
<dbReference type="Proteomes" id="UP000678228">
    <property type="component" value="Unassembled WGS sequence"/>
</dbReference>
<evidence type="ECO:0000313" key="15">
    <source>
        <dbReference type="EMBL" id="MBP3952760.1"/>
    </source>
</evidence>
<evidence type="ECO:0000256" key="7">
    <source>
        <dbReference type="ARBA" id="ARBA00022989"/>
    </source>
</evidence>
<evidence type="ECO:0000256" key="8">
    <source>
        <dbReference type="ARBA" id="ARBA00023098"/>
    </source>
</evidence>
<keyword evidence="2" id="KW-1003">Cell membrane</keyword>
<evidence type="ECO:0000256" key="5">
    <source>
        <dbReference type="ARBA" id="ARBA00022692"/>
    </source>
</evidence>
<evidence type="ECO:0000256" key="2">
    <source>
        <dbReference type="ARBA" id="ARBA00022475"/>
    </source>
</evidence>
<dbReference type="PANTHER" id="PTHR21248:SF7">
    <property type="entry name" value="MINOR CARDIOLIPIN SYNTHASE CLSB"/>
    <property type="match status" value="1"/>
</dbReference>
<keyword evidence="9 13" id="KW-0472">Membrane</keyword>
<dbReference type="PIRSF" id="PIRSF000850">
    <property type="entry name" value="Phospholipase_D_PSS"/>
    <property type="match status" value="1"/>
</dbReference>
<dbReference type="Pfam" id="PF13091">
    <property type="entry name" value="PLDc_2"/>
    <property type="match status" value="2"/>
</dbReference>
<keyword evidence="6" id="KW-0677">Repeat</keyword>
<dbReference type="PROSITE" id="PS50035">
    <property type="entry name" value="PLD"/>
    <property type="match status" value="2"/>
</dbReference>
<evidence type="ECO:0000256" key="11">
    <source>
        <dbReference type="ARBA" id="ARBA00023264"/>
    </source>
</evidence>
<dbReference type="SMART" id="SM00155">
    <property type="entry name" value="PLDc"/>
    <property type="match status" value="2"/>
</dbReference>
<evidence type="ECO:0000313" key="16">
    <source>
        <dbReference type="Proteomes" id="UP000678228"/>
    </source>
</evidence>